<dbReference type="Proteomes" id="UP000585474">
    <property type="component" value="Unassembled WGS sequence"/>
</dbReference>
<proteinExistence type="predicted"/>
<evidence type="ECO:0000313" key="1">
    <source>
        <dbReference type="EMBL" id="GFZ02018.1"/>
    </source>
</evidence>
<gene>
    <name evidence="1" type="ORF">Acr_15g0006270</name>
</gene>
<protein>
    <submittedName>
        <fullName evidence="1">Uncharacterized protein</fullName>
    </submittedName>
</protein>
<comment type="caution">
    <text evidence="1">The sequence shown here is derived from an EMBL/GenBank/DDBJ whole genome shotgun (WGS) entry which is preliminary data.</text>
</comment>
<accession>A0A7J0FVQ4</accession>
<reference evidence="1 2" key="1">
    <citation type="submission" date="2019-07" db="EMBL/GenBank/DDBJ databases">
        <title>De Novo Assembly of kiwifruit Actinidia rufa.</title>
        <authorList>
            <person name="Sugita-Konishi S."/>
            <person name="Sato K."/>
            <person name="Mori E."/>
            <person name="Abe Y."/>
            <person name="Kisaki G."/>
            <person name="Hamano K."/>
            <person name="Suezawa K."/>
            <person name="Otani M."/>
            <person name="Fukuda T."/>
            <person name="Manabe T."/>
            <person name="Gomi K."/>
            <person name="Tabuchi M."/>
            <person name="Akimitsu K."/>
            <person name="Kataoka I."/>
        </authorList>
    </citation>
    <scope>NUCLEOTIDE SEQUENCE [LARGE SCALE GENOMIC DNA]</scope>
    <source>
        <strain evidence="2">cv. Fuchu</strain>
    </source>
</reference>
<organism evidence="1 2">
    <name type="scientific">Actinidia rufa</name>
    <dbReference type="NCBI Taxonomy" id="165716"/>
    <lineage>
        <taxon>Eukaryota</taxon>
        <taxon>Viridiplantae</taxon>
        <taxon>Streptophyta</taxon>
        <taxon>Embryophyta</taxon>
        <taxon>Tracheophyta</taxon>
        <taxon>Spermatophyta</taxon>
        <taxon>Magnoliopsida</taxon>
        <taxon>eudicotyledons</taxon>
        <taxon>Gunneridae</taxon>
        <taxon>Pentapetalae</taxon>
        <taxon>asterids</taxon>
        <taxon>Ericales</taxon>
        <taxon>Actinidiaceae</taxon>
        <taxon>Actinidia</taxon>
    </lineage>
</organism>
<dbReference type="EMBL" id="BJWL01000015">
    <property type="protein sequence ID" value="GFZ02018.1"/>
    <property type="molecule type" value="Genomic_DNA"/>
</dbReference>
<dbReference type="AlphaFoldDB" id="A0A7J0FVQ4"/>
<evidence type="ECO:0000313" key="2">
    <source>
        <dbReference type="Proteomes" id="UP000585474"/>
    </source>
</evidence>
<sequence>MRTCPSWLPSVMITVQEQLNPWWRPGHGLSEVGRLPPVLTGLSEWPPDAVDVGSEEGGFVTPSKLKSGATCVFTTSKLLIIVVGVVLCLEPHGEGVSAFTFVASVEVEIRGAAYGHNYSDQRLRSPVQEDKRYRPCYLFLENGEQHLYVKNSQMCEEIAKQLLGNHGRKSWPEIAASRSPQSGEVGDMNYRAAGIGDLRSWGENTGDATQLGQLNGDHG</sequence>
<name>A0A7J0FVQ4_9ERIC</name>
<keyword evidence="2" id="KW-1185">Reference proteome</keyword>